<name>A0ABX4XPJ7_9LIST</name>
<reference evidence="2 3" key="1">
    <citation type="submission" date="2016-11" db="EMBL/GenBank/DDBJ databases">
        <title>Whole Genome Sequence of Listeria newyorkensis.</title>
        <authorList>
            <person name="Frink S."/>
            <person name="Morales C."/>
            <person name="Kiang D."/>
        </authorList>
    </citation>
    <scope>NUCLEOTIDE SEQUENCE [LARGE SCALE GENOMIC DNA]</scope>
    <source>
        <strain evidence="2 3">F1604011-044</strain>
    </source>
</reference>
<keyword evidence="3" id="KW-1185">Reference proteome</keyword>
<dbReference type="Proteomes" id="UP000236500">
    <property type="component" value="Unassembled WGS sequence"/>
</dbReference>
<keyword evidence="1" id="KW-0472">Membrane</keyword>
<evidence type="ECO:0000313" key="3">
    <source>
        <dbReference type="Proteomes" id="UP000236500"/>
    </source>
</evidence>
<keyword evidence="1" id="KW-1133">Transmembrane helix</keyword>
<comment type="caution">
    <text evidence="2">The sequence shown here is derived from an EMBL/GenBank/DDBJ whole genome shotgun (WGS) entry which is preliminary data.</text>
</comment>
<feature type="transmembrane region" description="Helical" evidence="1">
    <location>
        <begin position="159"/>
        <end position="183"/>
    </location>
</feature>
<protein>
    <submittedName>
        <fullName evidence="2">Uncharacterized protein</fullName>
    </submittedName>
</protein>
<evidence type="ECO:0000313" key="2">
    <source>
        <dbReference type="EMBL" id="PNP93999.1"/>
    </source>
</evidence>
<sequence>MKMKQTLIIPTIALAMVVAPSINLFESVQAKASTLVENEPSHTVENLKDTGTEQSFTLILNDDAEVDFNIEKTDDTLELKTVTSTEDGIEEHLFEYVAGDEFATMDGEKVSIDRETFVESELQNEEFTNSPQLLKASSPSTPVYISSGKIKIGKPIKTLGAIVTVIGGGIAVAAFAGVTIATSAIANTVSGWASVVGLGTLTAGYLFDGNITYKQYRTKGQISTGYGNNKQTAYRYQDIRAVGTVKNKKMDKQLKSTGSWYFASKPW</sequence>
<gene>
    <name evidence="2" type="ORF">BMT55_04335</name>
</gene>
<proteinExistence type="predicted"/>
<evidence type="ECO:0000256" key="1">
    <source>
        <dbReference type="SAM" id="Phobius"/>
    </source>
</evidence>
<organism evidence="2 3">
    <name type="scientific">Listeria newyorkensis</name>
    <dbReference type="NCBI Taxonomy" id="1497681"/>
    <lineage>
        <taxon>Bacteria</taxon>
        <taxon>Bacillati</taxon>
        <taxon>Bacillota</taxon>
        <taxon>Bacilli</taxon>
        <taxon>Bacillales</taxon>
        <taxon>Listeriaceae</taxon>
        <taxon>Listeria</taxon>
    </lineage>
</organism>
<keyword evidence="1" id="KW-0812">Transmembrane</keyword>
<dbReference type="RefSeq" id="WP_036092985.1">
    <property type="nucleotide sequence ID" value="NZ_BJEY01000014.1"/>
</dbReference>
<accession>A0ABX4XPJ7</accession>
<feature type="transmembrane region" description="Helical" evidence="1">
    <location>
        <begin position="189"/>
        <end position="207"/>
    </location>
</feature>
<dbReference type="EMBL" id="MPDH01000003">
    <property type="protein sequence ID" value="PNP93999.1"/>
    <property type="molecule type" value="Genomic_DNA"/>
</dbReference>